<evidence type="ECO:0000256" key="4">
    <source>
        <dbReference type="ARBA" id="ARBA00022272"/>
    </source>
</evidence>
<evidence type="ECO:0000256" key="7">
    <source>
        <dbReference type="ARBA" id="ARBA00023141"/>
    </source>
</evidence>
<dbReference type="GO" id="GO:0004640">
    <property type="term" value="F:phosphoribosylanthranilate isomerase activity"/>
    <property type="evidence" value="ECO:0007669"/>
    <property type="project" value="UniProtKB-EC"/>
</dbReference>
<dbReference type="Pfam" id="PF00697">
    <property type="entry name" value="PRAI"/>
    <property type="match status" value="1"/>
</dbReference>
<evidence type="ECO:0000256" key="6">
    <source>
        <dbReference type="ARBA" id="ARBA00022822"/>
    </source>
</evidence>
<keyword evidence="5 9" id="KW-0028">Amino-acid biosynthesis</keyword>
<accession>A0ABU7LUI4</accession>
<evidence type="ECO:0000256" key="3">
    <source>
        <dbReference type="ARBA" id="ARBA00012572"/>
    </source>
</evidence>
<dbReference type="SUPFAM" id="SSF51366">
    <property type="entry name" value="Ribulose-phoshate binding barrel"/>
    <property type="match status" value="1"/>
</dbReference>
<keyword evidence="6 9" id="KW-0822">Tryptophan biosynthesis</keyword>
<evidence type="ECO:0000256" key="5">
    <source>
        <dbReference type="ARBA" id="ARBA00022605"/>
    </source>
</evidence>
<evidence type="ECO:0000313" key="12">
    <source>
        <dbReference type="Proteomes" id="UP001310692"/>
    </source>
</evidence>
<proteinExistence type="inferred from homology"/>
<keyword evidence="12" id="KW-1185">Reference proteome</keyword>
<dbReference type="PANTHER" id="PTHR42894:SF1">
    <property type="entry name" value="N-(5'-PHOSPHORIBOSYL)ANTHRANILATE ISOMERASE"/>
    <property type="match status" value="1"/>
</dbReference>
<evidence type="ECO:0000256" key="8">
    <source>
        <dbReference type="ARBA" id="ARBA00023235"/>
    </source>
</evidence>
<comment type="catalytic activity">
    <reaction evidence="1 9">
        <text>N-(5-phospho-beta-D-ribosyl)anthranilate = 1-(2-carboxyphenylamino)-1-deoxy-D-ribulose 5-phosphate</text>
        <dbReference type="Rhea" id="RHEA:21540"/>
        <dbReference type="ChEBI" id="CHEBI:18277"/>
        <dbReference type="ChEBI" id="CHEBI:58613"/>
        <dbReference type="EC" id="5.3.1.24"/>
    </reaction>
</comment>
<comment type="pathway">
    <text evidence="2 9">Amino-acid biosynthesis; L-tryptophan biosynthesis; L-tryptophan from chorismate: step 3/5.</text>
</comment>
<evidence type="ECO:0000259" key="10">
    <source>
        <dbReference type="Pfam" id="PF00697"/>
    </source>
</evidence>
<organism evidence="11 12">
    <name type="scientific">Hyphobacterium marinum</name>
    <dbReference type="NCBI Taxonomy" id="3116574"/>
    <lineage>
        <taxon>Bacteria</taxon>
        <taxon>Pseudomonadati</taxon>
        <taxon>Pseudomonadota</taxon>
        <taxon>Alphaproteobacteria</taxon>
        <taxon>Maricaulales</taxon>
        <taxon>Maricaulaceae</taxon>
        <taxon>Hyphobacterium</taxon>
    </lineage>
</organism>
<comment type="similarity">
    <text evidence="9">Belongs to the TrpF family.</text>
</comment>
<dbReference type="HAMAP" id="MF_00135">
    <property type="entry name" value="PRAI"/>
    <property type="match status" value="1"/>
</dbReference>
<evidence type="ECO:0000313" key="11">
    <source>
        <dbReference type="EMBL" id="MEE2565213.1"/>
    </source>
</evidence>
<dbReference type="InterPro" id="IPR044643">
    <property type="entry name" value="TrpF_fam"/>
</dbReference>
<evidence type="ECO:0000256" key="1">
    <source>
        <dbReference type="ARBA" id="ARBA00001164"/>
    </source>
</evidence>
<dbReference type="InterPro" id="IPR001240">
    <property type="entry name" value="PRAI_dom"/>
</dbReference>
<dbReference type="Proteomes" id="UP001310692">
    <property type="component" value="Unassembled WGS sequence"/>
</dbReference>
<dbReference type="Gene3D" id="3.20.20.70">
    <property type="entry name" value="Aldolase class I"/>
    <property type="match status" value="1"/>
</dbReference>
<sequence length="212" mass="21951">MPADVKICGLTTPETVDAALAAGARWIGFVIFEPSPRHLDPARAAELAARAAGRAATVAVTVDADDALLSDIQRQMRPDWIQLHGSESPDRVRAAKTYARRGIIKALPVAEAADLDAARTYDSSADMILFDAKPPAGASRPGGWGEGYDYGLLAGLDLGVPWILSGGLTPANVRGTIAASGAGAVDVSSGVESAPGVKDKDRIRAFMDAVAC</sequence>
<dbReference type="EMBL" id="JAZDRO010000001">
    <property type="protein sequence ID" value="MEE2565213.1"/>
    <property type="molecule type" value="Genomic_DNA"/>
</dbReference>
<dbReference type="EC" id="5.3.1.24" evidence="3 9"/>
<comment type="caution">
    <text evidence="11">The sequence shown here is derived from an EMBL/GenBank/DDBJ whole genome shotgun (WGS) entry which is preliminary data.</text>
</comment>
<keyword evidence="7 9" id="KW-0057">Aromatic amino acid biosynthesis</keyword>
<keyword evidence="8 9" id="KW-0413">Isomerase</keyword>
<gene>
    <name evidence="9" type="primary">trpF</name>
    <name evidence="11" type="ORF">V0U35_00855</name>
</gene>
<dbReference type="RefSeq" id="WP_330194751.1">
    <property type="nucleotide sequence ID" value="NZ_JAZDRO010000001.1"/>
</dbReference>
<dbReference type="InterPro" id="IPR013785">
    <property type="entry name" value="Aldolase_TIM"/>
</dbReference>
<dbReference type="NCBIfam" id="NF002295">
    <property type="entry name" value="PRK01222.1-1"/>
    <property type="match status" value="1"/>
</dbReference>
<dbReference type="InterPro" id="IPR011060">
    <property type="entry name" value="RibuloseP-bd_barrel"/>
</dbReference>
<dbReference type="PANTHER" id="PTHR42894">
    <property type="entry name" value="N-(5'-PHOSPHORIBOSYL)ANTHRANILATE ISOMERASE"/>
    <property type="match status" value="1"/>
</dbReference>
<name>A0ABU7LUI4_9PROT</name>
<evidence type="ECO:0000256" key="2">
    <source>
        <dbReference type="ARBA" id="ARBA00004664"/>
    </source>
</evidence>
<reference evidence="11 12" key="1">
    <citation type="submission" date="2024-01" db="EMBL/GenBank/DDBJ databases">
        <title>Hyphobacterium bacterium isolated from marine sediment.</title>
        <authorList>
            <person name="Zhao S."/>
        </authorList>
    </citation>
    <scope>NUCLEOTIDE SEQUENCE [LARGE SCALE GENOMIC DNA]</scope>
    <source>
        <strain evidence="11 12">Y60-23</strain>
    </source>
</reference>
<protein>
    <recommendedName>
        <fullName evidence="4 9">N-(5'-phosphoribosyl)anthranilate isomerase</fullName>
        <shortName evidence="9">PRAI</shortName>
        <ecNumber evidence="3 9">5.3.1.24</ecNumber>
    </recommendedName>
</protein>
<feature type="domain" description="N-(5'phosphoribosyl) anthranilate isomerase (PRAI)" evidence="10">
    <location>
        <begin position="5"/>
        <end position="208"/>
    </location>
</feature>
<dbReference type="CDD" id="cd00405">
    <property type="entry name" value="PRAI"/>
    <property type="match status" value="1"/>
</dbReference>
<evidence type="ECO:0000256" key="9">
    <source>
        <dbReference type="HAMAP-Rule" id="MF_00135"/>
    </source>
</evidence>